<sequence length="515" mass="54166">MGVGRALAVALVGLNGHVIEVEADIGQTLPSFILLGLPDASLSEARERIRSAAQNSGIPLSRRKITVNLVPASLPKRGSGFDLAIVMAALNAAGDLRGTGGTVFIAELGLDGRLRPVRGVLPAVLAALAAGWRDVVVAPANEAEARLVKGARVRSFSCLAEVAYAFNADPKELVRVAGEREPEPEAAAAEPGSAEPPADLSEVAGQPVARLALEIAAAGGHHLMMVGPPGSGKTMLAERLPGLLPDLADGDAMEVTAIHSLEHRASGPLELVRRPPFEHPHHSASTAAIIGGGSGIPRPGAASRAHRGVLFLDEAPEFDKRVLDALRQPLESGELVLHRSAGTAAYPARFQLVLAANPCPCGKVTGKGVDCECTPMARRRYFGRLSGPLLDRVDIQLQVNKVQLSQLAGTGPGESTADVAQRVQLARSVARERLDRWGLVHNAELTGRILRGPLRLDGHRTALLDRAMGTGVLSARGYDRVLRLAWTVADLHGRDLPDSDDVGLALTLRQRGEGL</sequence>
<accession>A0ABS4YZA1</accession>
<dbReference type="PANTHER" id="PTHR32039:SF7">
    <property type="entry name" value="COMPETENCE PROTEIN COMM"/>
    <property type="match status" value="1"/>
</dbReference>
<comment type="similarity">
    <text evidence="1">Belongs to the Mg-chelatase subunits D/I family. ComM subfamily.</text>
</comment>
<feature type="domain" description="AAA+ ATPase" evidence="3">
    <location>
        <begin position="219"/>
        <end position="403"/>
    </location>
</feature>
<dbReference type="NCBIfam" id="TIGR00368">
    <property type="entry name" value="YifB family Mg chelatase-like AAA ATPase"/>
    <property type="match status" value="1"/>
</dbReference>
<dbReference type="Gene3D" id="3.30.230.10">
    <property type="match status" value="1"/>
</dbReference>
<dbReference type="InterPro" id="IPR004482">
    <property type="entry name" value="Mg_chelat-rel"/>
</dbReference>
<dbReference type="Pfam" id="PF13335">
    <property type="entry name" value="Mg_chelatase_C"/>
    <property type="match status" value="1"/>
</dbReference>
<protein>
    <submittedName>
        <fullName evidence="4">Magnesium chelatase family protein</fullName>
    </submittedName>
</protein>
<evidence type="ECO:0000256" key="2">
    <source>
        <dbReference type="SAM" id="MobiDB-lite"/>
    </source>
</evidence>
<organism evidence="4 5">
    <name type="scientific">Arthrobacter stackebrandtii</name>
    <dbReference type="NCBI Taxonomy" id="272161"/>
    <lineage>
        <taxon>Bacteria</taxon>
        <taxon>Bacillati</taxon>
        <taxon>Actinomycetota</taxon>
        <taxon>Actinomycetes</taxon>
        <taxon>Micrococcales</taxon>
        <taxon>Micrococcaceae</taxon>
        <taxon>Arthrobacter</taxon>
    </lineage>
</organism>
<gene>
    <name evidence="4" type="ORF">JOF48_002929</name>
</gene>
<dbReference type="RefSeq" id="WP_209681843.1">
    <property type="nucleotide sequence ID" value="NZ_JAGIOI010000001.1"/>
</dbReference>
<evidence type="ECO:0000259" key="3">
    <source>
        <dbReference type="SMART" id="SM00382"/>
    </source>
</evidence>
<dbReference type="InterPro" id="IPR045006">
    <property type="entry name" value="CHLI-like"/>
</dbReference>
<name>A0ABS4YZA1_9MICC</name>
<comment type="caution">
    <text evidence="4">The sequence shown here is derived from an EMBL/GenBank/DDBJ whole genome shotgun (WGS) entry which is preliminary data.</text>
</comment>
<evidence type="ECO:0000313" key="5">
    <source>
        <dbReference type="Proteomes" id="UP000711614"/>
    </source>
</evidence>
<reference evidence="4 5" key="1">
    <citation type="submission" date="2021-03" db="EMBL/GenBank/DDBJ databases">
        <title>Sequencing the genomes of 1000 actinobacteria strains.</title>
        <authorList>
            <person name="Klenk H.-P."/>
        </authorList>
    </citation>
    <scope>NUCLEOTIDE SEQUENCE [LARGE SCALE GENOMIC DNA]</scope>
    <source>
        <strain evidence="4 5">DSM 16005</strain>
    </source>
</reference>
<dbReference type="PANTHER" id="PTHR32039">
    <property type="entry name" value="MAGNESIUM-CHELATASE SUBUNIT CHLI"/>
    <property type="match status" value="1"/>
</dbReference>
<dbReference type="SUPFAM" id="SSF52540">
    <property type="entry name" value="P-loop containing nucleoside triphosphate hydrolases"/>
    <property type="match status" value="1"/>
</dbReference>
<dbReference type="SUPFAM" id="SSF54211">
    <property type="entry name" value="Ribosomal protein S5 domain 2-like"/>
    <property type="match status" value="1"/>
</dbReference>
<feature type="region of interest" description="Disordered" evidence="2">
    <location>
        <begin position="179"/>
        <end position="200"/>
    </location>
</feature>
<dbReference type="InterPro" id="IPR003593">
    <property type="entry name" value="AAA+_ATPase"/>
</dbReference>
<evidence type="ECO:0000256" key="1">
    <source>
        <dbReference type="ARBA" id="ARBA00006354"/>
    </source>
</evidence>
<feature type="compositionally biased region" description="Low complexity" evidence="2">
    <location>
        <begin position="185"/>
        <end position="198"/>
    </location>
</feature>
<dbReference type="Pfam" id="PF13541">
    <property type="entry name" value="ChlI"/>
    <property type="match status" value="1"/>
</dbReference>
<keyword evidence="5" id="KW-1185">Reference proteome</keyword>
<dbReference type="InterPro" id="IPR025158">
    <property type="entry name" value="Mg_chelat-rel_C"/>
</dbReference>
<dbReference type="InterPro" id="IPR000523">
    <property type="entry name" value="Mg_chelatse_chII-like_cat_dom"/>
</dbReference>
<dbReference type="EMBL" id="JAGIOI010000001">
    <property type="protein sequence ID" value="MBP2414130.1"/>
    <property type="molecule type" value="Genomic_DNA"/>
</dbReference>
<dbReference type="InterPro" id="IPR020568">
    <property type="entry name" value="Ribosomal_Su5_D2-typ_SF"/>
</dbReference>
<dbReference type="Pfam" id="PF01078">
    <property type="entry name" value="Mg_chelatase"/>
    <property type="match status" value="1"/>
</dbReference>
<evidence type="ECO:0000313" key="4">
    <source>
        <dbReference type="EMBL" id="MBP2414130.1"/>
    </source>
</evidence>
<dbReference type="InterPro" id="IPR027417">
    <property type="entry name" value="P-loop_NTPase"/>
</dbReference>
<dbReference type="SMART" id="SM00382">
    <property type="entry name" value="AAA"/>
    <property type="match status" value="1"/>
</dbReference>
<dbReference type="InterPro" id="IPR014721">
    <property type="entry name" value="Ribsml_uS5_D2-typ_fold_subgr"/>
</dbReference>
<dbReference type="Gene3D" id="3.40.50.300">
    <property type="entry name" value="P-loop containing nucleotide triphosphate hydrolases"/>
    <property type="match status" value="1"/>
</dbReference>
<proteinExistence type="inferred from homology"/>
<dbReference type="Proteomes" id="UP000711614">
    <property type="component" value="Unassembled WGS sequence"/>
</dbReference>